<evidence type="ECO:0000313" key="3">
    <source>
        <dbReference type="Proteomes" id="UP000619788"/>
    </source>
</evidence>
<dbReference type="SUPFAM" id="SSF55781">
    <property type="entry name" value="GAF domain-like"/>
    <property type="match status" value="1"/>
</dbReference>
<comment type="caution">
    <text evidence="2">The sequence shown here is derived from an EMBL/GenBank/DDBJ whole genome shotgun (WGS) entry which is preliminary data.</text>
</comment>
<organism evidence="2 3">
    <name type="scientific">Planobispora siamensis</name>
    <dbReference type="NCBI Taxonomy" id="936338"/>
    <lineage>
        <taxon>Bacteria</taxon>
        <taxon>Bacillati</taxon>
        <taxon>Actinomycetota</taxon>
        <taxon>Actinomycetes</taxon>
        <taxon>Streptosporangiales</taxon>
        <taxon>Streptosporangiaceae</taxon>
        <taxon>Planobispora</taxon>
    </lineage>
</organism>
<dbReference type="InterPro" id="IPR003018">
    <property type="entry name" value="GAF"/>
</dbReference>
<dbReference type="EMBL" id="BOOJ01000075">
    <property type="protein sequence ID" value="GIH97005.1"/>
    <property type="molecule type" value="Genomic_DNA"/>
</dbReference>
<proteinExistence type="predicted"/>
<dbReference type="InterPro" id="IPR029016">
    <property type="entry name" value="GAF-like_dom_sf"/>
</dbReference>
<reference evidence="2 3" key="1">
    <citation type="submission" date="2021-01" db="EMBL/GenBank/DDBJ databases">
        <title>Whole genome shotgun sequence of Planobispora siamensis NBRC 107568.</title>
        <authorList>
            <person name="Komaki H."/>
            <person name="Tamura T."/>
        </authorList>
    </citation>
    <scope>NUCLEOTIDE SEQUENCE [LARGE SCALE GENOMIC DNA]</scope>
    <source>
        <strain evidence="2 3">NBRC 107568</strain>
    </source>
</reference>
<feature type="domain" description="GAF" evidence="1">
    <location>
        <begin position="50"/>
        <end position="160"/>
    </location>
</feature>
<evidence type="ECO:0000259" key="1">
    <source>
        <dbReference type="Pfam" id="PF01590"/>
    </source>
</evidence>
<dbReference type="RefSeq" id="WP_204069029.1">
    <property type="nucleotide sequence ID" value="NZ_BOOJ01000075.1"/>
</dbReference>
<name>A0A8J3SPD6_9ACTN</name>
<sequence length="184" mass="19831">MDERLERLRSDGDGISALRRLFLPAFAQADRGSIPDTGLRATLDLTGAGMGNVQLLDEAAGGLTIAAQHGFDRSFPDFFAVVGDDGTACGRVMRTRAPVLVHDVERDRFLARTPATRVLLEAGVRAVCSLPLLDGDGDGDGAALGVLSVHYRAARELTDAKYRLPEPLSHRLGRSLRDRAPEVR</sequence>
<keyword evidence="3" id="KW-1185">Reference proteome</keyword>
<gene>
    <name evidence="2" type="ORF">Psi01_76350</name>
</gene>
<dbReference type="AlphaFoldDB" id="A0A8J3SPD6"/>
<evidence type="ECO:0000313" key="2">
    <source>
        <dbReference type="EMBL" id="GIH97005.1"/>
    </source>
</evidence>
<dbReference type="Gene3D" id="3.30.450.40">
    <property type="match status" value="1"/>
</dbReference>
<accession>A0A8J3SPD6</accession>
<dbReference type="Proteomes" id="UP000619788">
    <property type="component" value="Unassembled WGS sequence"/>
</dbReference>
<protein>
    <recommendedName>
        <fullName evidence="1">GAF domain-containing protein</fullName>
    </recommendedName>
</protein>
<dbReference type="Pfam" id="PF01590">
    <property type="entry name" value="GAF"/>
    <property type="match status" value="1"/>
</dbReference>